<evidence type="ECO:0000313" key="3">
    <source>
        <dbReference type="EMBL" id="GAP43282.1"/>
    </source>
</evidence>
<keyword evidence="4" id="KW-1185">Reference proteome</keyword>
<dbReference type="STRING" id="1678841.TBC1_111433"/>
<dbReference type="GO" id="GO:0006508">
    <property type="term" value="P:proteolysis"/>
    <property type="evidence" value="ECO:0007669"/>
    <property type="project" value="UniProtKB-KW"/>
</dbReference>
<proteinExistence type="inferred from homology"/>
<comment type="similarity">
    <text evidence="1">Belongs to the peptidase C69 family.</text>
</comment>
<comment type="catalytic activity">
    <reaction evidence="1">
        <text>an L-aminoacyl-L-amino acid + H2O = 2 an L-alpha-amino acid</text>
        <dbReference type="Rhea" id="RHEA:48940"/>
        <dbReference type="ChEBI" id="CHEBI:15377"/>
        <dbReference type="ChEBI" id="CHEBI:59869"/>
        <dbReference type="ChEBI" id="CHEBI:77460"/>
    </reaction>
</comment>
<dbReference type="Pfam" id="PF03577">
    <property type="entry name" value="Peptidase_C69"/>
    <property type="match status" value="1"/>
</dbReference>
<sequence length="533" mass="60203">MDKRIIFASLLTLSSIILSAQVNPGDPWFGESCTSIMVGKMASADGSVITAHTCDGNYRTWVRMEKAADHADTALHTVYKGTLHTETPDDMRKLTVAGRIPQVKHTYAYLNTAYPSLNEKQLAMGETTFVGPDTLVNKKGMFLIEELQRVALQRCDNARDAIRLIGELIKEYGYGDYGECITIADTREVWQMEILGEGKERIGGVWAAQRVPDDHVGISANISRIGIIDFSNPDFFMASPNVKEVAREFGLWDGKEPFKFWKAYANAEKPFKIREFFVLSTLAPSLNLSIDMDELPFSVKPEKKVSMEVLTELYRSSYEGSSYDMTRHVKMVNTRYDKKRNVIGRDTIVSPVANPWLTGDMRNTLNYIAPGTVDFQRTVSVSWCSYSHITVLRDWLPDEVGGVSWFSFDNPGQSPRVPIYAGVKQVPSKWEICGQKSYREDAALWSYRKANKLATVSWGKTKKQMLEQVLSFEAKARLEMPALEKNAAELIKTGKNDEARALLTNYSNDFSGATMQRWTAMEAKFWEMFGRGF</sequence>
<dbReference type="PATRIC" id="fig|1678841.3.peg.1608"/>
<feature type="signal peptide" evidence="2">
    <location>
        <begin position="1"/>
        <end position="20"/>
    </location>
</feature>
<keyword evidence="2" id="KW-0732">Signal</keyword>
<gene>
    <name evidence="3" type="ORF">TBC1_111433</name>
</gene>
<reference evidence="3" key="1">
    <citation type="journal article" date="2015" name="Genome Announc.">
        <title>Draft Genome Sequence of Bacteroidales Strain TBC1, a Novel Isolate from a Methanogenic Wastewater Treatment System.</title>
        <authorList>
            <person name="Tourlousse D.M."/>
            <person name="Matsuura N."/>
            <person name="Sun L."/>
            <person name="Toyonaga M."/>
            <person name="Kuroda K."/>
            <person name="Ohashi A."/>
            <person name="Cruz R."/>
            <person name="Yamaguchi T."/>
            <person name="Sekiguchi Y."/>
        </authorList>
    </citation>
    <scope>NUCLEOTIDE SEQUENCE [LARGE SCALE GENOMIC DNA]</scope>
    <source>
        <strain evidence="3">TBC1</strain>
    </source>
</reference>
<accession>A0A0S7BYI0</accession>
<dbReference type="AlphaFoldDB" id="A0A0S7BYI0"/>
<organism evidence="3">
    <name type="scientific">Lentimicrobium saccharophilum</name>
    <dbReference type="NCBI Taxonomy" id="1678841"/>
    <lineage>
        <taxon>Bacteria</taxon>
        <taxon>Pseudomonadati</taxon>
        <taxon>Bacteroidota</taxon>
        <taxon>Bacteroidia</taxon>
        <taxon>Bacteroidales</taxon>
        <taxon>Lentimicrobiaceae</taxon>
        <taxon>Lentimicrobium</taxon>
    </lineage>
</organism>
<keyword evidence="1" id="KW-0645">Protease</keyword>
<dbReference type="PANTHER" id="PTHR12994">
    <property type="entry name" value="SECERNIN"/>
    <property type="match status" value="1"/>
</dbReference>
<evidence type="ECO:0000256" key="1">
    <source>
        <dbReference type="RuleBase" id="RU364089"/>
    </source>
</evidence>
<dbReference type="EC" id="3.4.-.-" evidence="1"/>
<dbReference type="Proteomes" id="UP000053091">
    <property type="component" value="Unassembled WGS sequence"/>
</dbReference>
<feature type="chain" id="PRO_5006633304" description="Dipeptidase" evidence="2">
    <location>
        <begin position="21"/>
        <end position="533"/>
    </location>
</feature>
<dbReference type="Gene3D" id="3.60.60.10">
    <property type="entry name" value="Penicillin V Acylase, Chain A"/>
    <property type="match status" value="1"/>
</dbReference>
<dbReference type="EMBL" id="DF968182">
    <property type="protein sequence ID" value="GAP43282.1"/>
    <property type="molecule type" value="Genomic_DNA"/>
</dbReference>
<dbReference type="PANTHER" id="PTHR12994:SF17">
    <property type="entry name" value="LD30995P"/>
    <property type="match status" value="1"/>
</dbReference>
<protein>
    <recommendedName>
        <fullName evidence="1">Dipeptidase</fullName>
        <ecNumber evidence="1">3.4.-.-</ecNumber>
    </recommendedName>
</protein>
<evidence type="ECO:0000256" key="2">
    <source>
        <dbReference type="SAM" id="SignalP"/>
    </source>
</evidence>
<name>A0A0S7BYI0_9BACT</name>
<dbReference type="GO" id="GO:0016805">
    <property type="term" value="F:dipeptidase activity"/>
    <property type="evidence" value="ECO:0007669"/>
    <property type="project" value="UniProtKB-KW"/>
</dbReference>
<keyword evidence="1" id="KW-0378">Hydrolase</keyword>
<dbReference type="RefSeq" id="WP_062042862.1">
    <property type="nucleotide sequence ID" value="NZ_DF968182.1"/>
</dbReference>
<dbReference type="InterPro" id="IPR005322">
    <property type="entry name" value="Peptidase_C69"/>
</dbReference>
<keyword evidence="1" id="KW-0224">Dipeptidase</keyword>
<evidence type="ECO:0000313" key="4">
    <source>
        <dbReference type="Proteomes" id="UP000053091"/>
    </source>
</evidence>
<dbReference type="GO" id="GO:0070004">
    <property type="term" value="F:cysteine-type exopeptidase activity"/>
    <property type="evidence" value="ECO:0007669"/>
    <property type="project" value="InterPro"/>
</dbReference>